<keyword evidence="3 4" id="KW-0408">Iron</keyword>
<comment type="catalytic activity">
    <reaction evidence="5">
        <text>L-tryptophan + O2 = N-formyl-L-kynurenine</text>
        <dbReference type="Rhea" id="RHEA:24536"/>
        <dbReference type="ChEBI" id="CHEBI:15379"/>
        <dbReference type="ChEBI" id="CHEBI:57912"/>
        <dbReference type="ChEBI" id="CHEBI:58629"/>
    </reaction>
</comment>
<dbReference type="PANTHER" id="PTHR28657:SF5">
    <property type="entry name" value="INDOLEAMINE 2,3-DIOXYGENASE"/>
    <property type="match status" value="1"/>
</dbReference>
<keyword evidence="5 6" id="KW-0223">Dioxygenase</keyword>
<dbReference type="AlphaFoldDB" id="A0A6A5SJA5"/>
<comment type="similarity">
    <text evidence="1 5">Belongs to the indoleamine 2,3-dioxygenase family.</text>
</comment>
<feature type="binding site" description="proximal binding residue" evidence="4">
    <location>
        <position position="382"/>
    </location>
    <ligand>
        <name>heme b</name>
        <dbReference type="ChEBI" id="CHEBI:60344"/>
    </ligand>
    <ligandPart>
        <name>Fe</name>
        <dbReference type="ChEBI" id="CHEBI:18248"/>
    </ligandPart>
</feature>
<dbReference type="GO" id="GO:0034354">
    <property type="term" value="P:'de novo' NAD+ biosynthetic process from L-tryptophan"/>
    <property type="evidence" value="ECO:0007669"/>
    <property type="project" value="TreeGrafter"/>
</dbReference>
<dbReference type="InterPro" id="IPR000898">
    <property type="entry name" value="Indolamine_dOase"/>
</dbReference>
<reference evidence="6" key="1">
    <citation type="journal article" date="2020" name="Stud. Mycol.">
        <title>101 Dothideomycetes genomes: a test case for predicting lifestyles and emergence of pathogens.</title>
        <authorList>
            <person name="Haridas S."/>
            <person name="Albert R."/>
            <person name="Binder M."/>
            <person name="Bloem J."/>
            <person name="Labutti K."/>
            <person name="Salamov A."/>
            <person name="Andreopoulos B."/>
            <person name="Baker S."/>
            <person name="Barry K."/>
            <person name="Bills G."/>
            <person name="Bluhm B."/>
            <person name="Cannon C."/>
            <person name="Castanera R."/>
            <person name="Culley D."/>
            <person name="Daum C."/>
            <person name="Ezra D."/>
            <person name="Gonzalez J."/>
            <person name="Henrissat B."/>
            <person name="Kuo A."/>
            <person name="Liang C."/>
            <person name="Lipzen A."/>
            <person name="Lutzoni F."/>
            <person name="Magnuson J."/>
            <person name="Mondo S."/>
            <person name="Nolan M."/>
            <person name="Ohm R."/>
            <person name="Pangilinan J."/>
            <person name="Park H.-J."/>
            <person name="Ramirez L."/>
            <person name="Alfaro M."/>
            <person name="Sun H."/>
            <person name="Tritt A."/>
            <person name="Yoshinaga Y."/>
            <person name="Zwiers L.-H."/>
            <person name="Turgeon B."/>
            <person name="Goodwin S."/>
            <person name="Spatafora J."/>
            <person name="Crous P."/>
            <person name="Grigoriev I."/>
        </authorList>
    </citation>
    <scope>NUCLEOTIDE SEQUENCE</scope>
    <source>
        <strain evidence="6">CBS 161.51</strain>
    </source>
</reference>
<keyword evidence="4 5" id="KW-0349">Heme</keyword>
<evidence type="ECO:0000313" key="6">
    <source>
        <dbReference type="EMBL" id="KAF1939688.1"/>
    </source>
</evidence>
<dbReference type="EC" id="1.13.11.52" evidence="5"/>
<keyword evidence="7" id="KW-1185">Reference proteome</keyword>
<name>A0A6A5SJA5_9PLEO</name>
<dbReference type="OrthoDB" id="540174at2759"/>
<sequence>MLPALPRLSDYGVSPHNGFLPDEIPLSILPDNYYQPWETVVHNFQSLILAKRLRRIIDALPVLETDLLLTEAEWRRAYSILGFLVHGYIWGGDKPADVSFENPHAEMRCIANDPIQIVPPSISIPFLQICKHLELPPVATFAGVCLWNWRPLFDREPMDSLENLATQMTFTGSLDESWFYLVSVLIEARAGPIIPVMIEAIAAARRNDSSTVAQCLQLFAERLDEIGALLERMYESCDPHVFYHRIRPFLAGSKNMADAGLPDGVMFDNGTGEQPYVQFSGGSNAQSSILQFFDIVLGIEHRPTGEKETVSLDSERPAVSGPSHGFIQDMRNYMPGPHRRFLRYMESIANIREYATSNRRNRALTTSYDACLAMLRSLRDKHIQLVSRYIIIKSRETRSNSMSLSSKQATAQRVNLANTTAQNGSKKLRGTGGTALIPFLKQARDETGEPAIDAWARRLLSNGPSEIGASFGIDDGIARLGKVSERFNGEVEIVGLAGTWSVDDSEGGICHW</sequence>
<dbReference type="PANTHER" id="PTHR28657">
    <property type="entry name" value="INDOLEAMINE 2,3-DIOXYGENASE"/>
    <property type="match status" value="1"/>
</dbReference>
<dbReference type="Pfam" id="PF01231">
    <property type="entry name" value="IDO"/>
    <property type="match status" value="1"/>
</dbReference>
<dbReference type="GO" id="GO:0020037">
    <property type="term" value="F:heme binding"/>
    <property type="evidence" value="ECO:0007669"/>
    <property type="project" value="UniProtKB-UniRule"/>
</dbReference>
<dbReference type="PROSITE" id="PS00876">
    <property type="entry name" value="IDO_1"/>
    <property type="match status" value="1"/>
</dbReference>
<keyword evidence="5" id="KW-0560">Oxidoreductase</keyword>
<protein>
    <recommendedName>
        <fullName evidence="5">Indoleamine 2,3-dioxygenase</fullName>
        <ecNumber evidence="5">1.13.11.52</ecNumber>
    </recommendedName>
</protein>
<dbReference type="GO" id="GO:0046872">
    <property type="term" value="F:metal ion binding"/>
    <property type="evidence" value="ECO:0007669"/>
    <property type="project" value="UniProtKB-UniRule"/>
</dbReference>
<dbReference type="GO" id="GO:0019441">
    <property type="term" value="P:L-tryptophan catabolic process to kynurenine"/>
    <property type="evidence" value="ECO:0007669"/>
    <property type="project" value="UniProtKB-UniRule"/>
</dbReference>
<proteinExistence type="inferred from homology"/>
<dbReference type="GO" id="GO:0033754">
    <property type="term" value="F:indoleamine 2,3-dioxygenase activity"/>
    <property type="evidence" value="ECO:0007669"/>
    <property type="project" value="UniProtKB-EC"/>
</dbReference>
<organism evidence="6 7">
    <name type="scientific">Clathrospora elynae</name>
    <dbReference type="NCBI Taxonomy" id="706981"/>
    <lineage>
        <taxon>Eukaryota</taxon>
        <taxon>Fungi</taxon>
        <taxon>Dikarya</taxon>
        <taxon>Ascomycota</taxon>
        <taxon>Pezizomycotina</taxon>
        <taxon>Dothideomycetes</taxon>
        <taxon>Pleosporomycetidae</taxon>
        <taxon>Pleosporales</taxon>
        <taxon>Diademaceae</taxon>
        <taxon>Clathrospora</taxon>
    </lineage>
</organism>
<dbReference type="Proteomes" id="UP000800038">
    <property type="component" value="Unassembled WGS sequence"/>
</dbReference>
<comment type="function">
    <text evidence="5">Produces N-formyl-kynurenine through the oxidation of tryptophan.</text>
</comment>
<evidence type="ECO:0000256" key="1">
    <source>
        <dbReference type="ARBA" id="ARBA00007119"/>
    </source>
</evidence>
<dbReference type="FunFam" id="1.20.58.480:FF:000004">
    <property type="entry name" value="Indoleamine 2,3-dioxygenase subfamily"/>
    <property type="match status" value="1"/>
</dbReference>
<accession>A0A6A5SJA5</accession>
<evidence type="ECO:0000313" key="7">
    <source>
        <dbReference type="Proteomes" id="UP000800038"/>
    </source>
</evidence>
<dbReference type="SUPFAM" id="SSF140959">
    <property type="entry name" value="Indolic compounds 2,3-dioxygenase-like"/>
    <property type="match status" value="1"/>
</dbReference>
<dbReference type="Gene3D" id="1.20.58.480">
    <property type="match status" value="1"/>
</dbReference>
<keyword evidence="2 4" id="KW-0479">Metal-binding</keyword>
<evidence type="ECO:0000256" key="2">
    <source>
        <dbReference type="ARBA" id="ARBA00022723"/>
    </source>
</evidence>
<dbReference type="GO" id="GO:0005737">
    <property type="term" value="C:cytoplasm"/>
    <property type="evidence" value="ECO:0007669"/>
    <property type="project" value="TreeGrafter"/>
</dbReference>
<gene>
    <name evidence="6" type="ORF">EJ02DRAFT_456673</name>
</gene>
<dbReference type="EMBL" id="ML976076">
    <property type="protein sequence ID" value="KAF1939688.1"/>
    <property type="molecule type" value="Genomic_DNA"/>
</dbReference>
<evidence type="ECO:0000256" key="4">
    <source>
        <dbReference type="PIRSR" id="PIRSR600898-1"/>
    </source>
</evidence>
<evidence type="ECO:0000256" key="5">
    <source>
        <dbReference type="RuleBase" id="RU369119"/>
    </source>
</evidence>
<evidence type="ECO:0000256" key="3">
    <source>
        <dbReference type="ARBA" id="ARBA00023004"/>
    </source>
</evidence>
<dbReference type="InterPro" id="IPR037217">
    <property type="entry name" value="Trp/Indoleamine_2_3_dOase-like"/>
</dbReference>